<reference evidence="4" key="1">
    <citation type="submission" date="2021-04" db="EMBL/GenBank/DDBJ databases">
        <authorList>
            <person name="Chebbi M.A.C M."/>
        </authorList>
    </citation>
    <scope>NUCLEOTIDE SEQUENCE</scope>
</reference>
<dbReference type="InterPro" id="IPR000195">
    <property type="entry name" value="Rab-GAP-TBC_dom"/>
</dbReference>
<dbReference type="EMBL" id="CAJNRD030001118">
    <property type="protein sequence ID" value="CAG5084511.1"/>
    <property type="molecule type" value="Genomic_DNA"/>
</dbReference>
<accession>A0A8J2HB78</accession>
<sequence length="379" mass="44083">MNNQDRNESRVPLVSLPDSYLAWVDGVQKIPDIADINLSGKSYSNYYYEPILLLDNCPNSVDLTHSERLKIDDIRNNVTKEDFTYGDFKQLGSSSLGFVTDDIRRKLWPKILRLTDDELNDVGEELDDIHTHIPDEVYYQGYNDVAATVLIVMGLKPGLHVLEKISTEFLERFMEQTMEKVNQELFFIFALLERVHPSLLEHLENVELFPHFALAEYTTWYAHKYSENRSLLHRLFDFFLSSPLLMPLYLSTIIVAHRANEIFNTTPDMGHTHKVLCTLPSTLPFEDLLTNAKTLYHDYPPESIVKDVHDYDRKRRCKEQEWKLKAEASRKYSEKQRQLKVSLPKSRLPYHFKSYRTITVVTILAIGLYAFLKTGSGIN</sequence>
<keyword evidence="2" id="KW-0472">Membrane</keyword>
<dbReference type="InterPro" id="IPR035969">
    <property type="entry name" value="Rab-GAP_TBC_sf"/>
</dbReference>
<evidence type="ECO:0000256" key="2">
    <source>
        <dbReference type="SAM" id="Phobius"/>
    </source>
</evidence>
<proteinExistence type="predicted"/>
<dbReference type="PANTHER" id="PTHR20913">
    <property type="entry name" value="TBC1 DOMAIN FAMILY MEMBER 20/GTPASE"/>
    <property type="match status" value="1"/>
</dbReference>
<dbReference type="GO" id="GO:0005096">
    <property type="term" value="F:GTPase activator activity"/>
    <property type="evidence" value="ECO:0007669"/>
    <property type="project" value="UniProtKB-KW"/>
</dbReference>
<keyword evidence="5" id="KW-1185">Reference proteome</keyword>
<feature type="domain" description="Rab-GAP TBC" evidence="3">
    <location>
        <begin position="1"/>
        <end position="243"/>
    </location>
</feature>
<feature type="transmembrane region" description="Helical" evidence="2">
    <location>
        <begin position="355"/>
        <end position="372"/>
    </location>
</feature>
<protein>
    <submittedName>
        <fullName evidence="4">Similar to TBC1D20: TBC1 domain family member 20 (Bos taurus)</fullName>
    </submittedName>
</protein>
<keyword evidence="1" id="KW-0343">GTPase activation</keyword>
<dbReference type="AlphaFoldDB" id="A0A8J2HB78"/>
<dbReference type="Gene3D" id="1.10.8.1310">
    <property type="match status" value="1"/>
</dbReference>
<evidence type="ECO:0000313" key="5">
    <source>
        <dbReference type="Proteomes" id="UP000786811"/>
    </source>
</evidence>
<dbReference type="GO" id="GO:0005789">
    <property type="term" value="C:endoplasmic reticulum membrane"/>
    <property type="evidence" value="ECO:0007669"/>
    <property type="project" value="TreeGrafter"/>
</dbReference>
<evidence type="ECO:0000313" key="4">
    <source>
        <dbReference type="EMBL" id="CAG5084511.1"/>
    </source>
</evidence>
<organism evidence="4 5">
    <name type="scientific">Cotesia congregata</name>
    <name type="common">Parasitoid wasp</name>
    <name type="synonym">Apanteles congregatus</name>
    <dbReference type="NCBI Taxonomy" id="51543"/>
    <lineage>
        <taxon>Eukaryota</taxon>
        <taxon>Metazoa</taxon>
        <taxon>Ecdysozoa</taxon>
        <taxon>Arthropoda</taxon>
        <taxon>Hexapoda</taxon>
        <taxon>Insecta</taxon>
        <taxon>Pterygota</taxon>
        <taxon>Neoptera</taxon>
        <taxon>Endopterygota</taxon>
        <taxon>Hymenoptera</taxon>
        <taxon>Apocrita</taxon>
        <taxon>Ichneumonoidea</taxon>
        <taxon>Braconidae</taxon>
        <taxon>Microgastrinae</taxon>
        <taxon>Cotesia</taxon>
    </lineage>
</organism>
<name>A0A8J2HB78_COTCN</name>
<dbReference type="InterPro" id="IPR045913">
    <property type="entry name" value="TBC20/Gyp8-like"/>
</dbReference>
<evidence type="ECO:0000259" key="3">
    <source>
        <dbReference type="PROSITE" id="PS50086"/>
    </source>
</evidence>
<dbReference type="PROSITE" id="PS50086">
    <property type="entry name" value="TBC_RABGAP"/>
    <property type="match status" value="1"/>
</dbReference>
<evidence type="ECO:0000256" key="1">
    <source>
        <dbReference type="ARBA" id="ARBA00022468"/>
    </source>
</evidence>
<dbReference type="Gene3D" id="1.10.472.80">
    <property type="entry name" value="Ypt/Rab-GAP domain of gyp1p, domain 3"/>
    <property type="match status" value="1"/>
</dbReference>
<gene>
    <name evidence="4" type="ORF">HICCMSTLAB_LOCUS4123</name>
</gene>
<keyword evidence="2" id="KW-0812">Transmembrane</keyword>
<comment type="caution">
    <text evidence="4">The sequence shown here is derived from an EMBL/GenBank/DDBJ whole genome shotgun (WGS) entry which is preliminary data.</text>
</comment>
<dbReference type="SUPFAM" id="SSF47923">
    <property type="entry name" value="Ypt/Rab-GAP domain of gyp1p"/>
    <property type="match status" value="2"/>
</dbReference>
<dbReference type="PANTHER" id="PTHR20913:SF7">
    <property type="entry name" value="RE60063P"/>
    <property type="match status" value="1"/>
</dbReference>
<dbReference type="Pfam" id="PF00566">
    <property type="entry name" value="RabGAP-TBC"/>
    <property type="match status" value="1"/>
</dbReference>
<dbReference type="OrthoDB" id="206700at2759"/>
<keyword evidence="2" id="KW-1133">Transmembrane helix</keyword>
<dbReference type="GO" id="GO:0006888">
    <property type="term" value="P:endoplasmic reticulum to Golgi vesicle-mediated transport"/>
    <property type="evidence" value="ECO:0007669"/>
    <property type="project" value="TreeGrafter"/>
</dbReference>
<dbReference type="Proteomes" id="UP000786811">
    <property type="component" value="Unassembled WGS sequence"/>
</dbReference>